<dbReference type="EMBL" id="JAAMPI010000443">
    <property type="protein sequence ID" value="KAF4631438.1"/>
    <property type="molecule type" value="Genomic_DNA"/>
</dbReference>
<accession>A0A8H4W274</accession>
<proteinExistence type="predicted"/>
<keyword evidence="4" id="KW-1185">Reference proteome</keyword>
<reference evidence="3 4" key="1">
    <citation type="submission" date="2020-03" db="EMBL/GenBank/DDBJ databases">
        <title>Draft Genome Sequence of Cudoniella acicularis.</title>
        <authorList>
            <person name="Buettner E."/>
            <person name="Kellner H."/>
        </authorList>
    </citation>
    <scope>NUCLEOTIDE SEQUENCE [LARGE SCALE GENOMIC DNA]</scope>
    <source>
        <strain evidence="3 4">DSM 108380</strain>
    </source>
</reference>
<dbReference type="PROSITE" id="PS50102">
    <property type="entry name" value="RRM"/>
    <property type="match status" value="1"/>
</dbReference>
<dbReference type="Gene3D" id="3.30.70.330">
    <property type="match status" value="1"/>
</dbReference>
<evidence type="ECO:0000259" key="2">
    <source>
        <dbReference type="PROSITE" id="PS50102"/>
    </source>
</evidence>
<comment type="caution">
    <text evidence="3">The sequence shown here is derived from an EMBL/GenBank/DDBJ whole genome shotgun (WGS) entry which is preliminary data.</text>
</comment>
<dbReference type="AlphaFoldDB" id="A0A8H4W274"/>
<dbReference type="OrthoDB" id="3508416at2759"/>
<dbReference type="GO" id="GO:0003723">
    <property type="term" value="F:RNA binding"/>
    <property type="evidence" value="ECO:0007669"/>
    <property type="project" value="UniProtKB-UniRule"/>
</dbReference>
<dbReference type="InterPro" id="IPR000504">
    <property type="entry name" value="RRM_dom"/>
</dbReference>
<protein>
    <recommendedName>
        <fullName evidence="2">RRM domain-containing protein</fullName>
    </recommendedName>
</protein>
<dbReference type="CDD" id="cd00590">
    <property type="entry name" value="RRM_SF"/>
    <property type="match status" value="1"/>
</dbReference>
<keyword evidence="1" id="KW-0694">RNA-binding</keyword>
<evidence type="ECO:0000256" key="1">
    <source>
        <dbReference type="PROSITE-ProRule" id="PRU00176"/>
    </source>
</evidence>
<feature type="domain" description="RRM" evidence="2">
    <location>
        <begin position="277"/>
        <end position="351"/>
    </location>
</feature>
<gene>
    <name evidence="3" type="ORF">G7Y89_g6688</name>
</gene>
<sequence>MRNVTSSGRLLDNMTSSVGTGSSGTFFDALDAGSPQTHIVSPYRMIHLPRPEVHTQDRARFGRGTTTVTPKQTQNDPAIPRTAVRSAAFNVSDTEILAARVHNERLRRLRATIHSDSHGRRASDGGTASTGLIRRGYLYSRIRALTSPLNTQVEAPPANTRIHQGAWELARVSPATPPALNMGRQISQIEPSSRSSLKPNAGVFPTPQTSSQITISTRTVVPRQAPARFRPSRMWLDVRGLTHPSYPPLLQANAENSNYRGERGTRHIHGLADHHNCSLFITNIPPSANYADLFDLIRAGNIFSLHIIPPEGQFDTAAAFLVFMRPEDARVMHDSETWLWGHHLRIRYNREGSLPTYQQQTRVLVVEGPRQIMNIDWWRIYFDSFCFYEWERVIQRPRLTPGRSILEFRFVRVEGQSRMCLGAIRKDPALNALDVKVGYGVDPCSQ</sequence>
<dbReference type="InterPro" id="IPR035979">
    <property type="entry name" value="RBD_domain_sf"/>
</dbReference>
<dbReference type="SUPFAM" id="SSF54928">
    <property type="entry name" value="RNA-binding domain, RBD"/>
    <property type="match status" value="1"/>
</dbReference>
<organism evidence="3 4">
    <name type="scientific">Cudoniella acicularis</name>
    <dbReference type="NCBI Taxonomy" id="354080"/>
    <lineage>
        <taxon>Eukaryota</taxon>
        <taxon>Fungi</taxon>
        <taxon>Dikarya</taxon>
        <taxon>Ascomycota</taxon>
        <taxon>Pezizomycotina</taxon>
        <taxon>Leotiomycetes</taxon>
        <taxon>Helotiales</taxon>
        <taxon>Tricladiaceae</taxon>
        <taxon>Cudoniella</taxon>
    </lineage>
</organism>
<evidence type="ECO:0000313" key="3">
    <source>
        <dbReference type="EMBL" id="KAF4631438.1"/>
    </source>
</evidence>
<dbReference type="Proteomes" id="UP000566819">
    <property type="component" value="Unassembled WGS sequence"/>
</dbReference>
<evidence type="ECO:0000313" key="4">
    <source>
        <dbReference type="Proteomes" id="UP000566819"/>
    </source>
</evidence>
<name>A0A8H4W274_9HELO</name>
<dbReference type="InterPro" id="IPR012677">
    <property type="entry name" value="Nucleotide-bd_a/b_plait_sf"/>
</dbReference>